<feature type="region of interest" description="Disordered" evidence="1">
    <location>
        <begin position="418"/>
        <end position="480"/>
    </location>
</feature>
<feature type="compositionally biased region" description="Basic and acidic residues" evidence="1">
    <location>
        <begin position="61"/>
        <end position="81"/>
    </location>
</feature>
<evidence type="ECO:0000313" key="3">
    <source>
        <dbReference type="EMBL" id="KFE49962.1"/>
    </source>
</evidence>
<evidence type="ECO:0000313" key="4">
    <source>
        <dbReference type="Proteomes" id="UP000028643"/>
    </source>
</evidence>
<feature type="domain" description="Flagellar hook-length control protein-like C-terminal" evidence="2">
    <location>
        <begin position="340"/>
        <end position="422"/>
    </location>
</feature>
<dbReference type="Gene3D" id="3.30.750.140">
    <property type="match status" value="1"/>
</dbReference>
<keyword evidence="3" id="KW-0969">Cilium</keyword>
<dbReference type="EMBL" id="JPQT01000114">
    <property type="protein sequence ID" value="KFE49962.1"/>
    <property type="molecule type" value="Genomic_DNA"/>
</dbReference>
<dbReference type="InterPro" id="IPR038610">
    <property type="entry name" value="FliK-like_C_sf"/>
</dbReference>
<feature type="compositionally biased region" description="Low complexity" evidence="1">
    <location>
        <begin position="82"/>
        <end position="94"/>
    </location>
</feature>
<dbReference type="PANTHER" id="PTHR37533:SF2">
    <property type="entry name" value="FLAGELLAR HOOK-LENGTH CONTROL PROTEIN"/>
    <property type="match status" value="1"/>
</dbReference>
<feature type="region of interest" description="Disordered" evidence="1">
    <location>
        <begin position="220"/>
        <end position="247"/>
    </location>
</feature>
<feature type="compositionally biased region" description="Low complexity" evidence="1">
    <location>
        <begin position="418"/>
        <end position="450"/>
    </location>
</feature>
<feature type="compositionally biased region" description="Polar residues" evidence="1">
    <location>
        <begin position="7"/>
        <end position="23"/>
    </location>
</feature>
<protein>
    <submittedName>
        <fullName evidence="3">Flagellar hook-length control protein</fullName>
    </submittedName>
</protein>
<feature type="compositionally biased region" description="Low complexity" evidence="1">
    <location>
        <begin position="220"/>
        <end position="230"/>
    </location>
</feature>
<gene>
    <name evidence="3" type="ORF">IV02_18385</name>
</gene>
<dbReference type="PATRIC" id="fig|317.174.peg.3760"/>
<sequence length="480" mass="48977">MPLASNPLLQTTPMAASKTNAANSVAKAADNGKDDSSSFSDVYAKQAQAKSAANNDVPAKSARDKTVPAKDKDVTAKDPAAKDAAAVDQTTVADSGNTLPADAAAAADASDKDTKAAEEAVAALPVETPAPEVALDPALDPALQAMVQPAVVPVGDAPVVDAAALPSAPVAMLAASAATPSAALVPGTGVADDTSFDPEADPLAGLPALQFALENASAKAQAAQQANGSNHADKTGKSGGNDSADSAQNIANNLTALADQLPTDEASTESSDKSFSGLLDDGLKDVKSAVGDTRMDNFADRLAAMSQAAQAPRAALTPTVPLINQPLAMHQSGWSEGVVDRVMYLSSQNLKSAEIQLEPAELGRLDIRVNMATDQQTQVTFMSAHVGVREALESQMSRLRESFSQQGLGQVDVNVSDQNRGWQQQQQAQEQASNSQRGSGTSGSSSSLDGSSDDGIVDASVPVSQPAARVIGSSEVDYYA</sequence>
<feature type="compositionally biased region" description="Low complexity" evidence="1">
    <location>
        <begin position="44"/>
        <end position="55"/>
    </location>
</feature>
<evidence type="ECO:0000259" key="2">
    <source>
        <dbReference type="Pfam" id="PF02120"/>
    </source>
</evidence>
<comment type="caution">
    <text evidence="3">The sequence shown here is derived from an EMBL/GenBank/DDBJ whole genome shotgun (WGS) entry which is preliminary data.</text>
</comment>
<feature type="region of interest" description="Disordered" evidence="1">
    <location>
        <begin position="1"/>
        <end position="116"/>
    </location>
</feature>
<keyword evidence="3" id="KW-0282">Flagellum</keyword>
<name>A0A085V3E9_PSESX</name>
<dbReference type="PANTHER" id="PTHR37533">
    <property type="entry name" value="FLAGELLAR HOOK-LENGTH CONTROL PROTEIN"/>
    <property type="match status" value="1"/>
</dbReference>
<evidence type="ECO:0000256" key="1">
    <source>
        <dbReference type="SAM" id="MobiDB-lite"/>
    </source>
</evidence>
<organism evidence="3 4">
    <name type="scientific">Pseudomonas syringae</name>
    <dbReference type="NCBI Taxonomy" id="317"/>
    <lineage>
        <taxon>Bacteria</taxon>
        <taxon>Pseudomonadati</taxon>
        <taxon>Pseudomonadota</taxon>
        <taxon>Gammaproteobacteria</taxon>
        <taxon>Pseudomonadales</taxon>
        <taxon>Pseudomonadaceae</taxon>
        <taxon>Pseudomonas</taxon>
    </lineage>
</organism>
<dbReference type="InterPro" id="IPR052563">
    <property type="entry name" value="FliK"/>
</dbReference>
<dbReference type="AlphaFoldDB" id="A0A085V3E9"/>
<proteinExistence type="predicted"/>
<dbReference type="CDD" id="cd17470">
    <property type="entry name" value="T3SS_Flik_C"/>
    <property type="match status" value="1"/>
</dbReference>
<reference evidence="3 4" key="1">
    <citation type="submission" date="2014-07" db="EMBL/GenBank/DDBJ databases">
        <title>Draft Genome Sequences of Environmental Pseudomonas syringae strains.</title>
        <authorList>
            <person name="Baltrus D.A."/>
            <person name="Berge O."/>
            <person name="Morris C."/>
        </authorList>
    </citation>
    <scope>NUCLEOTIDE SEQUENCE [LARGE SCALE GENOMIC DNA]</scope>
    <source>
        <strain evidence="3 4">CEB003</strain>
    </source>
</reference>
<accession>A0A085V3E9</accession>
<dbReference type="RefSeq" id="WP_047576796.1">
    <property type="nucleotide sequence ID" value="NZ_JPQT01000114.1"/>
</dbReference>
<dbReference type="InterPro" id="IPR021136">
    <property type="entry name" value="Flagellar_hook_control-like_C"/>
</dbReference>
<dbReference type="Proteomes" id="UP000028643">
    <property type="component" value="Unassembled WGS sequence"/>
</dbReference>
<dbReference type="Pfam" id="PF02120">
    <property type="entry name" value="Flg_hook"/>
    <property type="match status" value="1"/>
</dbReference>
<keyword evidence="3" id="KW-0966">Cell projection</keyword>